<evidence type="ECO:0000313" key="6">
    <source>
        <dbReference type="EMBL" id="SEG64281.1"/>
    </source>
</evidence>
<evidence type="ECO:0000259" key="4">
    <source>
        <dbReference type="Pfam" id="PF24278"/>
    </source>
</evidence>
<feature type="domain" description="HTH bat-type" evidence="3">
    <location>
        <begin position="161"/>
        <end position="210"/>
    </location>
</feature>
<dbReference type="PANTHER" id="PTHR34236">
    <property type="entry name" value="DIMETHYL SULFOXIDE REDUCTASE TRANSCRIPTIONAL ACTIVATOR"/>
    <property type="match status" value="1"/>
</dbReference>
<keyword evidence="7" id="KW-1185">Reference proteome</keyword>
<evidence type="ECO:0000256" key="2">
    <source>
        <dbReference type="ARBA" id="ARBA00023163"/>
    </source>
</evidence>
<gene>
    <name evidence="5" type="ORF">DV707_17210</name>
    <name evidence="6" type="ORF">SAMN04488133_3040</name>
</gene>
<protein>
    <submittedName>
        <fullName evidence="5">Bacterio-opsin activator</fullName>
    </submittedName>
    <submittedName>
        <fullName evidence="6">HTH DNA binding domain-containing protein</fullName>
    </submittedName>
</protein>
<geneLocation type="plasmid" evidence="5">
    <name>unnamed2</name>
</geneLocation>
<reference evidence="6 7" key="1">
    <citation type="submission" date="2016-10" db="EMBL/GenBank/DDBJ databases">
        <authorList>
            <person name="de Groot N.N."/>
        </authorList>
    </citation>
    <scope>NUCLEOTIDE SEQUENCE [LARGE SCALE GENOMIC DNA]</scope>
    <source>
        <strain evidence="6 7">CGMCC 1.10331</strain>
    </source>
</reference>
<dbReference type="EMBL" id="FNVN01000005">
    <property type="protein sequence ID" value="SEG64281.1"/>
    <property type="molecule type" value="Genomic_DNA"/>
</dbReference>
<evidence type="ECO:0000313" key="7">
    <source>
        <dbReference type="Proteomes" id="UP000236740"/>
    </source>
</evidence>
<feature type="domain" description="HVO-0513-like N-terminal" evidence="4">
    <location>
        <begin position="17"/>
        <end position="150"/>
    </location>
</feature>
<dbReference type="Pfam" id="PF04967">
    <property type="entry name" value="HTH_10"/>
    <property type="match status" value="1"/>
</dbReference>
<dbReference type="PANTHER" id="PTHR34236:SF1">
    <property type="entry name" value="DIMETHYL SULFOXIDE REDUCTASE TRANSCRIPTIONAL ACTIVATOR"/>
    <property type="match status" value="1"/>
</dbReference>
<evidence type="ECO:0000259" key="3">
    <source>
        <dbReference type="Pfam" id="PF04967"/>
    </source>
</evidence>
<dbReference type="AlphaFoldDB" id="A0A1H6BU79"/>
<keyword evidence="2" id="KW-0804">Transcription</keyword>
<evidence type="ECO:0000313" key="5">
    <source>
        <dbReference type="EMBL" id="QCC49463.1"/>
    </source>
</evidence>
<keyword evidence="5" id="KW-0614">Plasmid</keyword>
<evidence type="ECO:0000313" key="8">
    <source>
        <dbReference type="Proteomes" id="UP000296733"/>
    </source>
</evidence>
<reference evidence="5 8" key="2">
    <citation type="journal article" date="2019" name="Nat. Commun.">
        <title>A new type of DNA phosphorothioation-based antiviral system in archaea.</title>
        <authorList>
            <person name="Xiong L."/>
            <person name="Liu S."/>
            <person name="Chen S."/>
            <person name="Xiao Y."/>
            <person name="Zhu B."/>
            <person name="Gao Y."/>
            <person name="Zhang Y."/>
            <person name="Chen B."/>
            <person name="Luo J."/>
            <person name="Deng Z."/>
            <person name="Chen X."/>
            <person name="Wang L."/>
            <person name="Chen S."/>
        </authorList>
    </citation>
    <scope>NUCLEOTIDE SEQUENCE [LARGE SCALE GENOMIC DNA]</scope>
    <source>
        <strain evidence="5 8">CGMCC 1.10331</strain>
        <plasmid evidence="5 8">unnamed2</plasmid>
    </source>
</reference>
<dbReference type="Proteomes" id="UP000236740">
    <property type="component" value="Unassembled WGS sequence"/>
</dbReference>
<keyword evidence="1" id="KW-0805">Transcription regulation</keyword>
<dbReference type="InterPro" id="IPR056493">
    <property type="entry name" value="HVO_0513_N"/>
</dbReference>
<evidence type="ECO:0000256" key="1">
    <source>
        <dbReference type="ARBA" id="ARBA00023015"/>
    </source>
</evidence>
<dbReference type="KEGG" id="hlm:DV707_17210"/>
<dbReference type="EMBL" id="CP031313">
    <property type="protein sequence ID" value="QCC49463.1"/>
    <property type="molecule type" value="Genomic_DNA"/>
</dbReference>
<organism evidence="6 7">
    <name type="scientific">Halobellus limi</name>
    <dbReference type="NCBI Taxonomy" id="699433"/>
    <lineage>
        <taxon>Archaea</taxon>
        <taxon>Methanobacteriati</taxon>
        <taxon>Methanobacteriota</taxon>
        <taxon>Stenosarchaea group</taxon>
        <taxon>Halobacteria</taxon>
        <taxon>Halobacteriales</taxon>
        <taxon>Haloferacaceae</taxon>
        <taxon>Halobellus</taxon>
    </lineage>
</organism>
<proteinExistence type="predicted"/>
<sequence>MKYVQLTVREPSASRNPMHEFLMESDDASLTQLWNWTTTPEEIDVMLFRVVGDHEAYSAALEDAPFVTDYATAHLDSESFYVYVEHATREEDAVFREPFLHRRILTIPPIEFTDGGDTRMEIIGRPEDIQAVVDEFPAEFDVQIEQLSAYGQGLDVSASLLTERQREAVTVAVDLGYYEVPRTASVEDVAAELDCASSTAAAHLQKAHARMAHKIAGQSR</sequence>
<dbReference type="Proteomes" id="UP000296733">
    <property type="component" value="Plasmid unnamed2"/>
</dbReference>
<dbReference type="InterPro" id="IPR007050">
    <property type="entry name" value="HTH_bacterioopsin"/>
</dbReference>
<dbReference type="Pfam" id="PF24278">
    <property type="entry name" value="HVO_0513_N"/>
    <property type="match status" value="1"/>
</dbReference>
<name>A0A1H6BU79_9EURY</name>
<accession>A0A1H6BU79</accession>